<feature type="short sequence motif" description="GXGXXG" evidence="9">
    <location>
        <begin position="306"/>
        <end position="311"/>
    </location>
</feature>
<dbReference type="SMART" id="SM00100">
    <property type="entry name" value="cNMP"/>
    <property type="match status" value="1"/>
</dbReference>
<name>A0A935MZ00_9RHOO</name>
<evidence type="ECO:0000259" key="11">
    <source>
        <dbReference type="PROSITE" id="PS51635"/>
    </source>
</evidence>
<keyword evidence="3" id="KW-0812">Transmembrane</keyword>
<dbReference type="SUPFAM" id="SSF52151">
    <property type="entry name" value="FabD/lysophospholipase-like"/>
    <property type="match status" value="1"/>
</dbReference>
<evidence type="ECO:0000256" key="6">
    <source>
        <dbReference type="ARBA" id="ARBA00022989"/>
    </source>
</evidence>
<dbReference type="EMBL" id="JADJMS010000022">
    <property type="protein sequence ID" value="MBK7415656.1"/>
    <property type="molecule type" value="Genomic_DNA"/>
</dbReference>
<dbReference type="GO" id="GO:0046470">
    <property type="term" value="P:phosphatidylcholine metabolic process"/>
    <property type="evidence" value="ECO:0007669"/>
    <property type="project" value="InterPro"/>
</dbReference>
<evidence type="ECO:0000256" key="3">
    <source>
        <dbReference type="ARBA" id="ARBA00022692"/>
    </source>
</evidence>
<dbReference type="Pfam" id="PF00027">
    <property type="entry name" value="cNMP_binding"/>
    <property type="match status" value="1"/>
</dbReference>
<dbReference type="Gene3D" id="2.60.120.10">
    <property type="entry name" value="Jelly Rolls"/>
    <property type="match status" value="1"/>
</dbReference>
<dbReference type="Gene3D" id="3.40.1090.10">
    <property type="entry name" value="Cytosolic phospholipase A2 catalytic domain"/>
    <property type="match status" value="1"/>
</dbReference>
<dbReference type="PROSITE" id="PS51635">
    <property type="entry name" value="PNPLA"/>
    <property type="match status" value="1"/>
</dbReference>
<dbReference type="AlphaFoldDB" id="A0A935MZ00"/>
<evidence type="ECO:0000256" key="4">
    <source>
        <dbReference type="ARBA" id="ARBA00022801"/>
    </source>
</evidence>
<keyword evidence="6" id="KW-1133">Transmembrane helix</keyword>
<feature type="domain" description="Cyclic nucleotide-binding" evidence="10">
    <location>
        <begin position="9"/>
        <end position="129"/>
    </location>
</feature>
<comment type="similarity">
    <text evidence="2">Belongs to the NTE family.</text>
</comment>
<dbReference type="InterPro" id="IPR018490">
    <property type="entry name" value="cNMP-bd_dom_sf"/>
</dbReference>
<dbReference type="GO" id="GO:0016020">
    <property type="term" value="C:membrane"/>
    <property type="evidence" value="ECO:0007669"/>
    <property type="project" value="UniProtKB-SubCell"/>
</dbReference>
<evidence type="ECO:0000259" key="10">
    <source>
        <dbReference type="PROSITE" id="PS50042"/>
    </source>
</evidence>
<gene>
    <name evidence="12" type="ORF">IPJ38_11635</name>
</gene>
<evidence type="ECO:0000256" key="1">
    <source>
        <dbReference type="ARBA" id="ARBA00004370"/>
    </source>
</evidence>
<dbReference type="SUPFAM" id="SSF51206">
    <property type="entry name" value="cAMP-binding domain-like"/>
    <property type="match status" value="1"/>
</dbReference>
<keyword evidence="8" id="KW-0472">Membrane</keyword>
<evidence type="ECO:0000256" key="2">
    <source>
        <dbReference type="ARBA" id="ARBA00006636"/>
    </source>
</evidence>
<dbReference type="PANTHER" id="PTHR14226:SF29">
    <property type="entry name" value="NEUROPATHY TARGET ESTERASE SWS"/>
    <property type="match status" value="1"/>
</dbReference>
<comment type="subcellular location">
    <subcellularLocation>
        <location evidence="1">Membrane</location>
    </subcellularLocation>
</comment>
<comment type="caution">
    <text evidence="9">Lacks conserved residue(s) required for the propagation of feature annotation.</text>
</comment>
<dbReference type="Pfam" id="PF01734">
    <property type="entry name" value="Patatin"/>
    <property type="match status" value="1"/>
</dbReference>
<dbReference type="PANTHER" id="PTHR14226">
    <property type="entry name" value="NEUROPATHY TARGET ESTERASE/SWISS CHEESE D.MELANOGASTER"/>
    <property type="match status" value="1"/>
</dbReference>
<evidence type="ECO:0000256" key="5">
    <source>
        <dbReference type="ARBA" id="ARBA00022963"/>
    </source>
</evidence>
<reference evidence="12 13" key="1">
    <citation type="submission" date="2020-10" db="EMBL/GenBank/DDBJ databases">
        <title>Connecting structure to function with the recovery of over 1000 high-quality activated sludge metagenome-assembled genomes encoding full-length rRNA genes using long-read sequencing.</title>
        <authorList>
            <person name="Singleton C.M."/>
            <person name="Petriglieri F."/>
            <person name="Kristensen J.M."/>
            <person name="Kirkegaard R.H."/>
            <person name="Michaelsen T.Y."/>
            <person name="Andersen M.H."/>
            <person name="Karst S.M."/>
            <person name="Dueholm M.S."/>
            <person name="Nielsen P.H."/>
            <person name="Albertsen M."/>
        </authorList>
    </citation>
    <scope>NUCLEOTIDE SEQUENCE [LARGE SCALE GENOMIC DNA]</scope>
    <source>
        <strain evidence="12">EsbW_18-Q3-R4-48_BATAC.463</strain>
    </source>
</reference>
<dbReference type="InterPro" id="IPR002641">
    <property type="entry name" value="PNPLA_dom"/>
</dbReference>
<evidence type="ECO:0000256" key="7">
    <source>
        <dbReference type="ARBA" id="ARBA00023098"/>
    </source>
</evidence>
<sequence length="406" mass="44365">MAVLRASLVFGALDPDLLSDLADSLEIETVEGGNTILSEGDTAESMLIVVSGRLRVSRKNPDGSLRLYNEVSPGETVGEAGMILQQRRFADVTALRDSTIAVLHRLPFEQLLMRHPVALNKVFAQAVYHQLRHTPQRTEHGHAHAFVIVPLHPSPLNTEFAHSLTQALANSGKAQLVNAATSENFPFDDLDTAFDFLIYQTDGQDSEWTRRAFRQADQIIYVASDGDDAGVCNVEMKLAAEPGFSMKRQHLALLHPANTVLPGDLASWRTEREVERVYPLRAGHDNDFARLARFLTGQAVGVVLGGGGARGFAHLGILRALEQSNIPVDIIGGNSMGALIGAQYAKGLGLEEIRDQTMAFALGGERPTLPVISLLSGRRLERDLRKMFGEQDIEQLWNPTSLPLAI</sequence>
<dbReference type="InterPro" id="IPR056556">
    <property type="entry name" value="NTE1_P-loop_dom"/>
</dbReference>
<feature type="short sequence motif" description="GXSXG" evidence="9">
    <location>
        <begin position="333"/>
        <end position="337"/>
    </location>
</feature>
<keyword evidence="4" id="KW-0378">Hydrolase</keyword>
<keyword evidence="7" id="KW-0443">Lipid metabolism</keyword>
<dbReference type="InterPro" id="IPR014710">
    <property type="entry name" value="RmlC-like_jellyroll"/>
</dbReference>
<organism evidence="12 13">
    <name type="scientific">Candidatus Dechloromonas phosphorivorans</name>
    <dbReference type="NCBI Taxonomy" id="2899244"/>
    <lineage>
        <taxon>Bacteria</taxon>
        <taxon>Pseudomonadati</taxon>
        <taxon>Pseudomonadota</taxon>
        <taxon>Betaproteobacteria</taxon>
        <taxon>Rhodocyclales</taxon>
        <taxon>Azonexaceae</taxon>
        <taxon>Dechloromonas</taxon>
    </lineage>
</organism>
<dbReference type="InterPro" id="IPR001423">
    <property type="entry name" value="LysoPLipase_patatin_CS"/>
</dbReference>
<dbReference type="PROSITE" id="PS50042">
    <property type="entry name" value="CNMP_BINDING_3"/>
    <property type="match status" value="1"/>
</dbReference>
<dbReference type="GO" id="GO:0004622">
    <property type="term" value="F:phosphatidylcholine lysophospholipase activity"/>
    <property type="evidence" value="ECO:0007669"/>
    <property type="project" value="InterPro"/>
</dbReference>
<dbReference type="CDD" id="cd00038">
    <property type="entry name" value="CAP_ED"/>
    <property type="match status" value="1"/>
</dbReference>
<dbReference type="InterPro" id="IPR050301">
    <property type="entry name" value="NTE"/>
</dbReference>
<dbReference type="GO" id="GO:0016042">
    <property type="term" value="P:lipid catabolic process"/>
    <property type="evidence" value="ECO:0007669"/>
    <property type="project" value="UniProtKB-KW"/>
</dbReference>
<dbReference type="InterPro" id="IPR000595">
    <property type="entry name" value="cNMP-bd_dom"/>
</dbReference>
<feature type="domain" description="PNPLA" evidence="11">
    <location>
        <begin position="302"/>
        <end position="406"/>
    </location>
</feature>
<dbReference type="InterPro" id="IPR016035">
    <property type="entry name" value="Acyl_Trfase/lysoPLipase"/>
</dbReference>
<dbReference type="PROSITE" id="PS01237">
    <property type="entry name" value="UPF0028"/>
    <property type="match status" value="1"/>
</dbReference>
<accession>A0A935MZ00</accession>
<protein>
    <submittedName>
        <fullName evidence="12">Cyclic nucleotide-binding domain-containing protein</fullName>
    </submittedName>
</protein>
<evidence type="ECO:0000313" key="13">
    <source>
        <dbReference type="Proteomes" id="UP000739411"/>
    </source>
</evidence>
<dbReference type="Proteomes" id="UP000739411">
    <property type="component" value="Unassembled WGS sequence"/>
</dbReference>
<comment type="caution">
    <text evidence="12">The sequence shown here is derived from an EMBL/GenBank/DDBJ whole genome shotgun (WGS) entry which is preliminary data.</text>
</comment>
<evidence type="ECO:0000313" key="12">
    <source>
        <dbReference type="EMBL" id="MBK7415656.1"/>
    </source>
</evidence>
<evidence type="ECO:0000256" key="9">
    <source>
        <dbReference type="PROSITE-ProRule" id="PRU01161"/>
    </source>
</evidence>
<dbReference type="Pfam" id="PF24179">
    <property type="entry name" value="NTE_Ploop"/>
    <property type="match status" value="1"/>
</dbReference>
<keyword evidence="5" id="KW-0442">Lipid degradation</keyword>
<evidence type="ECO:0000256" key="8">
    <source>
        <dbReference type="ARBA" id="ARBA00023136"/>
    </source>
</evidence>
<proteinExistence type="inferred from homology"/>